<dbReference type="GO" id="GO:0005829">
    <property type="term" value="C:cytosol"/>
    <property type="evidence" value="ECO:0007669"/>
    <property type="project" value="TreeGrafter"/>
</dbReference>
<dbReference type="Pfam" id="PF21999">
    <property type="entry name" value="IMS_HHH_1"/>
    <property type="match status" value="1"/>
</dbReference>
<dbReference type="GO" id="GO:0042276">
    <property type="term" value="P:error-prone translesion synthesis"/>
    <property type="evidence" value="ECO:0007669"/>
    <property type="project" value="TreeGrafter"/>
</dbReference>
<dbReference type="HAMAP" id="MF_01113">
    <property type="entry name" value="DNApol_IV"/>
    <property type="match status" value="1"/>
</dbReference>
<dbReference type="GO" id="GO:0000287">
    <property type="term" value="F:magnesium ion binding"/>
    <property type="evidence" value="ECO:0007669"/>
    <property type="project" value="UniProtKB-UniRule"/>
</dbReference>
<dbReference type="Gene3D" id="3.40.1170.60">
    <property type="match status" value="1"/>
</dbReference>
<comment type="similarity">
    <text evidence="2 16">Belongs to the DNA polymerase type-Y family.</text>
</comment>
<dbReference type="RefSeq" id="WP_141788413.1">
    <property type="nucleotide sequence ID" value="NZ_BAAAKX010000002.1"/>
</dbReference>
<comment type="caution">
    <text evidence="19">The sequence shown here is derived from an EMBL/GenBank/DDBJ whole genome shotgun (WGS) entry which is preliminary data.</text>
</comment>
<comment type="subunit">
    <text evidence="16">Monomer.</text>
</comment>
<evidence type="ECO:0000256" key="15">
    <source>
        <dbReference type="ARBA" id="ARBA00049244"/>
    </source>
</evidence>
<feature type="region of interest" description="Disordered" evidence="17">
    <location>
        <begin position="401"/>
        <end position="432"/>
    </location>
</feature>
<dbReference type="InterPro" id="IPR022880">
    <property type="entry name" value="DNApol_IV"/>
</dbReference>
<dbReference type="GO" id="GO:0006281">
    <property type="term" value="P:DNA repair"/>
    <property type="evidence" value="ECO:0007669"/>
    <property type="project" value="UniProtKB-UniRule"/>
</dbReference>
<evidence type="ECO:0000256" key="12">
    <source>
        <dbReference type="ARBA" id="ARBA00023125"/>
    </source>
</evidence>
<proteinExistence type="inferred from homology"/>
<keyword evidence="9 16" id="KW-0227">DNA damage</keyword>
<dbReference type="Gene3D" id="3.30.1490.100">
    <property type="entry name" value="DNA polymerase, Y-family, little finger domain"/>
    <property type="match status" value="1"/>
</dbReference>
<dbReference type="PANTHER" id="PTHR11076:SF33">
    <property type="entry name" value="DNA POLYMERASE KAPPA"/>
    <property type="match status" value="1"/>
</dbReference>
<dbReference type="InterPro" id="IPR001126">
    <property type="entry name" value="UmuC"/>
</dbReference>
<evidence type="ECO:0000259" key="18">
    <source>
        <dbReference type="PROSITE" id="PS50173"/>
    </source>
</evidence>
<keyword evidence="5 16" id="KW-0808">Transferase</keyword>
<evidence type="ECO:0000256" key="10">
    <source>
        <dbReference type="ARBA" id="ARBA00022842"/>
    </source>
</evidence>
<dbReference type="Pfam" id="PF00817">
    <property type="entry name" value="IMS"/>
    <property type="match status" value="1"/>
</dbReference>
<protein>
    <recommendedName>
        <fullName evidence="16">DNA polymerase IV</fullName>
        <shortName evidence="16">Pol IV</shortName>
        <ecNumber evidence="16">2.7.7.7</ecNumber>
    </recommendedName>
</protein>
<feature type="site" description="Substrate discrimination" evidence="16">
    <location>
        <position position="32"/>
    </location>
</feature>
<evidence type="ECO:0000256" key="5">
    <source>
        <dbReference type="ARBA" id="ARBA00022679"/>
    </source>
</evidence>
<reference evidence="19 20" key="1">
    <citation type="submission" date="2019-06" db="EMBL/GenBank/DDBJ databases">
        <title>Sequencing the genomes of 1000 actinobacteria strains.</title>
        <authorList>
            <person name="Klenk H.-P."/>
        </authorList>
    </citation>
    <scope>NUCLEOTIDE SEQUENCE [LARGE SCALE GENOMIC DNA]</scope>
    <source>
        <strain evidence="19 20">DSM 18082</strain>
    </source>
</reference>
<dbReference type="InterPro" id="IPR036775">
    <property type="entry name" value="DNA_pol_Y-fam_lit_finger_sf"/>
</dbReference>
<evidence type="ECO:0000313" key="19">
    <source>
        <dbReference type="EMBL" id="TQL60524.1"/>
    </source>
</evidence>
<dbReference type="GO" id="GO:0003684">
    <property type="term" value="F:damaged DNA binding"/>
    <property type="evidence" value="ECO:0007669"/>
    <property type="project" value="InterPro"/>
</dbReference>
<keyword evidence="6 16" id="KW-0548">Nucleotidyltransferase</keyword>
<keyword evidence="12 16" id="KW-0238">DNA-binding</keyword>
<evidence type="ECO:0000256" key="1">
    <source>
        <dbReference type="ARBA" id="ARBA00004496"/>
    </source>
</evidence>
<dbReference type="InterPro" id="IPR043502">
    <property type="entry name" value="DNA/RNA_pol_sf"/>
</dbReference>
<feature type="binding site" evidence="16">
    <location>
        <position position="121"/>
    </location>
    <ligand>
        <name>Mg(2+)</name>
        <dbReference type="ChEBI" id="CHEBI:18420"/>
    </ligand>
</feature>
<keyword evidence="7 16" id="KW-0235">DNA replication</keyword>
<keyword evidence="8 16" id="KW-0479">Metal-binding</keyword>
<accession>A0A542ZJL7</accession>
<dbReference type="InterPro" id="IPR053848">
    <property type="entry name" value="IMS_HHH_1"/>
</dbReference>
<evidence type="ECO:0000256" key="17">
    <source>
        <dbReference type="SAM" id="MobiDB-lite"/>
    </source>
</evidence>
<name>A0A542ZJL7_9MICO</name>
<dbReference type="Gene3D" id="1.10.150.20">
    <property type="entry name" value="5' to 3' exonuclease, C-terminal subdomain"/>
    <property type="match status" value="1"/>
</dbReference>
<dbReference type="PROSITE" id="PS50173">
    <property type="entry name" value="UMUC"/>
    <property type="match status" value="1"/>
</dbReference>
<dbReference type="GO" id="GO:0009432">
    <property type="term" value="P:SOS response"/>
    <property type="evidence" value="ECO:0007669"/>
    <property type="project" value="TreeGrafter"/>
</dbReference>
<keyword evidence="11 16" id="KW-0239">DNA-directed DNA polymerase</keyword>
<keyword evidence="13 16" id="KW-0234">DNA repair</keyword>
<feature type="domain" description="UmuC" evidence="18">
    <location>
        <begin position="23"/>
        <end position="203"/>
    </location>
</feature>
<evidence type="ECO:0000256" key="4">
    <source>
        <dbReference type="ARBA" id="ARBA00022490"/>
    </source>
</evidence>
<dbReference type="InterPro" id="IPR050116">
    <property type="entry name" value="DNA_polymerase-Y"/>
</dbReference>
<keyword evidence="20" id="KW-1185">Reference proteome</keyword>
<evidence type="ECO:0000256" key="2">
    <source>
        <dbReference type="ARBA" id="ARBA00010945"/>
    </source>
</evidence>
<keyword evidence="4 16" id="KW-0963">Cytoplasm</keyword>
<evidence type="ECO:0000256" key="3">
    <source>
        <dbReference type="ARBA" id="ARBA00022457"/>
    </source>
</evidence>
<dbReference type="GO" id="GO:0003887">
    <property type="term" value="F:DNA-directed DNA polymerase activity"/>
    <property type="evidence" value="ECO:0007669"/>
    <property type="project" value="UniProtKB-UniRule"/>
</dbReference>
<dbReference type="SUPFAM" id="SSF56672">
    <property type="entry name" value="DNA/RNA polymerases"/>
    <property type="match status" value="1"/>
</dbReference>
<dbReference type="EMBL" id="VFOQ01000001">
    <property type="protein sequence ID" value="TQL60524.1"/>
    <property type="molecule type" value="Genomic_DNA"/>
</dbReference>
<evidence type="ECO:0000256" key="7">
    <source>
        <dbReference type="ARBA" id="ARBA00022705"/>
    </source>
</evidence>
<dbReference type="CDD" id="cd03586">
    <property type="entry name" value="PolY_Pol_IV_kappa"/>
    <property type="match status" value="1"/>
</dbReference>
<feature type="compositionally biased region" description="Low complexity" evidence="17">
    <location>
        <begin position="420"/>
        <end position="432"/>
    </location>
</feature>
<comment type="catalytic activity">
    <reaction evidence="15 16">
        <text>DNA(n) + a 2'-deoxyribonucleoside 5'-triphosphate = DNA(n+1) + diphosphate</text>
        <dbReference type="Rhea" id="RHEA:22508"/>
        <dbReference type="Rhea" id="RHEA-COMP:17339"/>
        <dbReference type="Rhea" id="RHEA-COMP:17340"/>
        <dbReference type="ChEBI" id="CHEBI:33019"/>
        <dbReference type="ChEBI" id="CHEBI:61560"/>
        <dbReference type="ChEBI" id="CHEBI:173112"/>
        <dbReference type="EC" id="2.7.7.7"/>
    </reaction>
</comment>
<evidence type="ECO:0000256" key="9">
    <source>
        <dbReference type="ARBA" id="ARBA00022763"/>
    </source>
</evidence>
<evidence type="ECO:0000256" key="6">
    <source>
        <dbReference type="ARBA" id="ARBA00022695"/>
    </source>
</evidence>
<dbReference type="FunFam" id="3.30.1490.100:FF:000004">
    <property type="entry name" value="DNA polymerase IV"/>
    <property type="match status" value="1"/>
</dbReference>
<feature type="active site" evidence="16">
    <location>
        <position position="122"/>
    </location>
</feature>
<comment type="function">
    <text evidence="14 16">Poorly processive, error-prone DNA polymerase involved in untargeted mutagenesis. Copies undamaged DNA at stalled replication forks, which arise in vivo from mismatched or misaligned primer ends. These misaligned primers can be extended by PolIV. Exhibits no 3'-5' exonuclease (proofreading) activity. May be involved in translesional synthesis, in conjunction with the beta clamp from PolIII.</text>
</comment>
<dbReference type="InterPro" id="IPR017961">
    <property type="entry name" value="DNA_pol_Y-fam_little_finger"/>
</dbReference>
<sequence>MSRRQFTVPARSGGEPDDTGCSILHVDMDAFYASVSLLARPELVGTPVIIGGGGNRGVVLSATYEARAFGVAAAMPMARARRLCPQATVVAPDYTRYSQVSQAVMAVFGTVTPIVEPLSMDEAFLDVSGAGRRLGSPSRIARMVRDTIADEQGVTCSVGVAPTKFVAKLASGLAKPDGLLVVPRTEVVPFLHQLPVGALWGVGERTEESLHRLGLRTVADIAHTPVQTLRRGLGETTGAHLHDLAWGRDPRPVVPARRERSISSDETFAHDVDDPAVIHRQLLKLSDRTAARMRAAGLVGRTVTLKVRFADFTTITRSRTLRDPTDVSRDLYATARDLFDGLGLQRARLRLVGVKVEGLLEAGTAPVQGRLDEPAHGWRDADRAVDRASARFGAGAVRPASLVRDARSTGADARPDGRGARAPARGGPPAGP</sequence>
<dbReference type="OrthoDB" id="9808813at2"/>
<comment type="subcellular location">
    <subcellularLocation>
        <location evidence="1 16">Cytoplasm</location>
    </subcellularLocation>
</comment>
<dbReference type="Pfam" id="PF11799">
    <property type="entry name" value="IMS_C"/>
    <property type="match status" value="1"/>
</dbReference>
<dbReference type="NCBIfam" id="NF002677">
    <property type="entry name" value="PRK02406.1"/>
    <property type="match status" value="1"/>
</dbReference>
<dbReference type="SUPFAM" id="SSF100879">
    <property type="entry name" value="Lesion bypass DNA polymerase (Y-family), little finger domain"/>
    <property type="match status" value="1"/>
</dbReference>
<comment type="cofactor">
    <cofactor evidence="16">
        <name>Mg(2+)</name>
        <dbReference type="ChEBI" id="CHEBI:18420"/>
    </cofactor>
    <text evidence="16">Binds 2 magnesium ions per subunit.</text>
</comment>
<gene>
    <name evidence="16" type="primary">dinB</name>
    <name evidence="19" type="ORF">FB474_1919</name>
</gene>
<dbReference type="Proteomes" id="UP000319514">
    <property type="component" value="Unassembled WGS sequence"/>
</dbReference>
<feature type="binding site" evidence="16">
    <location>
        <position position="27"/>
    </location>
    <ligand>
        <name>Mg(2+)</name>
        <dbReference type="ChEBI" id="CHEBI:18420"/>
    </ligand>
</feature>
<dbReference type="Gene3D" id="3.30.70.270">
    <property type="match status" value="1"/>
</dbReference>
<dbReference type="GO" id="GO:0006261">
    <property type="term" value="P:DNA-templated DNA replication"/>
    <property type="evidence" value="ECO:0007669"/>
    <property type="project" value="UniProtKB-UniRule"/>
</dbReference>
<dbReference type="AlphaFoldDB" id="A0A542ZJL7"/>
<dbReference type="PANTHER" id="PTHR11076">
    <property type="entry name" value="DNA REPAIR POLYMERASE UMUC / TRANSFERASE FAMILY MEMBER"/>
    <property type="match status" value="1"/>
</dbReference>
<evidence type="ECO:0000256" key="8">
    <source>
        <dbReference type="ARBA" id="ARBA00022723"/>
    </source>
</evidence>
<dbReference type="EC" id="2.7.7.7" evidence="16"/>
<organism evidence="19 20">
    <name type="scientific">Oryzihumus leptocrescens</name>
    <dbReference type="NCBI Taxonomy" id="297536"/>
    <lineage>
        <taxon>Bacteria</taxon>
        <taxon>Bacillati</taxon>
        <taxon>Actinomycetota</taxon>
        <taxon>Actinomycetes</taxon>
        <taxon>Micrococcales</taxon>
        <taxon>Intrasporangiaceae</taxon>
        <taxon>Oryzihumus</taxon>
    </lineage>
</organism>
<evidence type="ECO:0000256" key="11">
    <source>
        <dbReference type="ARBA" id="ARBA00022932"/>
    </source>
</evidence>
<evidence type="ECO:0000256" key="16">
    <source>
        <dbReference type="HAMAP-Rule" id="MF_01113"/>
    </source>
</evidence>
<dbReference type="InterPro" id="IPR043128">
    <property type="entry name" value="Rev_trsase/Diguanyl_cyclase"/>
</dbReference>
<keyword evidence="10 16" id="KW-0460">Magnesium</keyword>
<evidence type="ECO:0000313" key="20">
    <source>
        <dbReference type="Proteomes" id="UP000319514"/>
    </source>
</evidence>
<keyword evidence="3 16" id="KW-0515">Mutator protein</keyword>
<dbReference type="NCBIfam" id="NF003015">
    <property type="entry name" value="PRK03858.1"/>
    <property type="match status" value="1"/>
</dbReference>
<evidence type="ECO:0000256" key="14">
    <source>
        <dbReference type="ARBA" id="ARBA00025589"/>
    </source>
</evidence>
<evidence type="ECO:0000256" key="13">
    <source>
        <dbReference type="ARBA" id="ARBA00023204"/>
    </source>
</evidence>